<dbReference type="OrthoDB" id="2633250at2"/>
<dbReference type="RefSeq" id="WP_090236459.1">
    <property type="nucleotide sequence ID" value="NZ_FNHW01000001.1"/>
</dbReference>
<dbReference type="SUPFAM" id="SSF63829">
    <property type="entry name" value="Calcium-dependent phosphotriesterase"/>
    <property type="match status" value="1"/>
</dbReference>
<dbReference type="GO" id="GO:0004341">
    <property type="term" value="F:gluconolactonase activity"/>
    <property type="evidence" value="ECO:0007669"/>
    <property type="project" value="TreeGrafter"/>
</dbReference>
<dbReference type="AlphaFoldDB" id="A0A1G9YQL3"/>
<feature type="active site" description="Proton donor/acceptor" evidence="2">
    <location>
        <position position="201"/>
    </location>
</feature>
<dbReference type="InterPro" id="IPR011042">
    <property type="entry name" value="6-blade_b-propeller_TolB-like"/>
</dbReference>
<feature type="binding site" evidence="3">
    <location>
        <position position="105"/>
    </location>
    <ligand>
        <name>substrate</name>
    </ligand>
</feature>
<proteinExistence type="inferred from homology"/>
<evidence type="ECO:0000259" key="4">
    <source>
        <dbReference type="Pfam" id="PF08450"/>
    </source>
</evidence>
<dbReference type="Proteomes" id="UP000199544">
    <property type="component" value="Unassembled WGS sequence"/>
</dbReference>
<feature type="binding site" evidence="3">
    <location>
        <position position="17"/>
    </location>
    <ligand>
        <name>a divalent metal cation</name>
        <dbReference type="ChEBI" id="CHEBI:60240"/>
    </ligand>
</feature>
<evidence type="ECO:0000256" key="3">
    <source>
        <dbReference type="PIRSR" id="PIRSR605511-2"/>
    </source>
</evidence>
<organism evidence="5 6">
    <name type="scientific">Fictibacillus solisalsi</name>
    <dbReference type="NCBI Taxonomy" id="459525"/>
    <lineage>
        <taxon>Bacteria</taxon>
        <taxon>Bacillati</taxon>
        <taxon>Bacillota</taxon>
        <taxon>Bacilli</taxon>
        <taxon>Bacillales</taxon>
        <taxon>Fictibacillaceae</taxon>
        <taxon>Fictibacillus</taxon>
    </lineage>
</organism>
<dbReference type="InterPro" id="IPR005511">
    <property type="entry name" value="SMP-30"/>
</dbReference>
<dbReference type="PANTHER" id="PTHR10907">
    <property type="entry name" value="REGUCALCIN"/>
    <property type="match status" value="1"/>
</dbReference>
<evidence type="ECO:0000256" key="1">
    <source>
        <dbReference type="ARBA" id="ARBA00008853"/>
    </source>
</evidence>
<dbReference type="InterPro" id="IPR013658">
    <property type="entry name" value="SGL"/>
</dbReference>
<feature type="binding site" evidence="3">
    <location>
        <position position="201"/>
    </location>
    <ligand>
        <name>a divalent metal cation</name>
        <dbReference type="ChEBI" id="CHEBI:60240"/>
    </ligand>
</feature>
<reference evidence="6" key="1">
    <citation type="submission" date="2016-10" db="EMBL/GenBank/DDBJ databases">
        <authorList>
            <person name="Varghese N."/>
            <person name="Submissions S."/>
        </authorList>
    </citation>
    <scope>NUCLEOTIDE SEQUENCE [LARGE SCALE GENOMIC DNA]</scope>
    <source>
        <strain evidence="6">CGMCC 1.6854</strain>
    </source>
</reference>
<dbReference type="Pfam" id="PF08450">
    <property type="entry name" value="SGL"/>
    <property type="match status" value="1"/>
</dbReference>
<sequence>MTDKVELVHDAKAILGEGPIWDERSGKLYWVNILGKKIQSFDPRSGNTKVYGLDQYPGTLALKDDSNFVLAAQHGFYDLGLNEDGTSTLEKIADPEEHLPGNRFNDGKCDPRGRFLAGTLSLKEDKGAGSLYRLNLDGTVDVLMSDLTISNGMAWSDDGTVFYFIDTPTMQVKAYSYNLDIGEVGEGRVVKDFTDELGAPDGMTIDEEGMLWVALYGGWGVVQIDPADGKVLQKIDVPASNVTCCAFGGENLDELYITTARQQLSESDLKEQPHAGGLFRYRPGVAGRPSFRYAGE</sequence>
<feature type="domain" description="SMP-30/Gluconolactonase/LRE-like region" evidence="4">
    <location>
        <begin position="15"/>
        <end position="261"/>
    </location>
</feature>
<dbReference type="PRINTS" id="PR01790">
    <property type="entry name" value="SMP30FAMILY"/>
</dbReference>
<feature type="binding site" evidence="3">
    <location>
        <position position="151"/>
    </location>
    <ligand>
        <name>a divalent metal cation</name>
        <dbReference type="ChEBI" id="CHEBI:60240"/>
    </ligand>
</feature>
<dbReference type="GO" id="GO:0005509">
    <property type="term" value="F:calcium ion binding"/>
    <property type="evidence" value="ECO:0007669"/>
    <property type="project" value="TreeGrafter"/>
</dbReference>
<evidence type="ECO:0000313" key="5">
    <source>
        <dbReference type="EMBL" id="SDN11529.1"/>
    </source>
</evidence>
<keyword evidence="6" id="KW-1185">Reference proteome</keyword>
<dbReference type="Gene3D" id="2.120.10.30">
    <property type="entry name" value="TolB, C-terminal domain"/>
    <property type="match status" value="1"/>
</dbReference>
<gene>
    <name evidence="5" type="ORF">SAMN04488137_3609</name>
</gene>
<name>A0A1G9YQL3_9BACL</name>
<evidence type="ECO:0000313" key="6">
    <source>
        <dbReference type="Proteomes" id="UP000199544"/>
    </source>
</evidence>
<dbReference type="EMBL" id="FNHW01000001">
    <property type="protein sequence ID" value="SDN11529.1"/>
    <property type="molecule type" value="Genomic_DNA"/>
</dbReference>
<dbReference type="PANTHER" id="PTHR10907:SF47">
    <property type="entry name" value="REGUCALCIN"/>
    <property type="match status" value="1"/>
</dbReference>
<comment type="cofactor">
    <cofactor evidence="3">
        <name>Zn(2+)</name>
        <dbReference type="ChEBI" id="CHEBI:29105"/>
    </cofactor>
    <text evidence="3">Binds 1 divalent metal cation per subunit.</text>
</comment>
<accession>A0A1G9YQL3</accession>
<feature type="binding site" evidence="3">
    <location>
        <position position="103"/>
    </location>
    <ligand>
        <name>substrate</name>
    </ligand>
</feature>
<dbReference type="STRING" id="459525.SAMN04488137_3609"/>
<keyword evidence="3" id="KW-0862">Zinc</keyword>
<protein>
    <submittedName>
        <fullName evidence="5">Sugar lactone lactonase YvrE</fullName>
    </submittedName>
</protein>
<comment type="similarity">
    <text evidence="1">Belongs to the SMP-30/CGR1 family.</text>
</comment>
<dbReference type="GO" id="GO:0019853">
    <property type="term" value="P:L-ascorbic acid biosynthetic process"/>
    <property type="evidence" value="ECO:0007669"/>
    <property type="project" value="TreeGrafter"/>
</dbReference>
<evidence type="ECO:0000256" key="2">
    <source>
        <dbReference type="PIRSR" id="PIRSR605511-1"/>
    </source>
</evidence>
<keyword evidence="3" id="KW-0479">Metal-binding</keyword>